<name>A0A174SRZ3_9CLOT</name>
<dbReference type="GO" id="GO:0016740">
    <property type="term" value="F:transferase activity"/>
    <property type="evidence" value="ECO:0007669"/>
    <property type="project" value="UniProtKB-KW"/>
</dbReference>
<organism evidence="1 2">
    <name type="scientific">Clostridium paraputrificum</name>
    <dbReference type="NCBI Taxonomy" id="29363"/>
    <lineage>
        <taxon>Bacteria</taxon>
        <taxon>Bacillati</taxon>
        <taxon>Bacillota</taxon>
        <taxon>Clostridia</taxon>
        <taxon>Eubacteriales</taxon>
        <taxon>Clostridiaceae</taxon>
        <taxon>Clostridium</taxon>
    </lineage>
</organism>
<dbReference type="EMBL" id="MAPZ01000025">
    <property type="protein sequence ID" value="OBY09962.1"/>
    <property type="molecule type" value="Genomic_DNA"/>
</dbReference>
<dbReference type="AlphaFoldDB" id="A0A174SRZ3"/>
<reference evidence="1 2" key="1">
    <citation type="submission" date="2016-06" db="EMBL/GenBank/DDBJ databases">
        <authorList>
            <person name="Kjaerup R.B."/>
            <person name="Dalgaard T.S."/>
            <person name="Juul-Madsen H.R."/>
        </authorList>
    </citation>
    <scope>NUCLEOTIDE SEQUENCE [LARGE SCALE GENOMIC DNA]</scope>
    <source>
        <strain evidence="1 2">373-A1</strain>
    </source>
</reference>
<keyword evidence="1" id="KW-0808">Transferase</keyword>
<comment type="caution">
    <text evidence="1">The sequence shown here is derived from an EMBL/GenBank/DDBJ whole genome shotgun (WGS) entry which is preliminary data.</text>
</comment>
<dbReference type="eggNOG" id="COG4812">
    <property type="taxonomic scope" value="Bacteria"/>
</dbReference>
<proteinExistence type="predicted"/>
<dbReference type="Proteomes" id="UP000092714">
    <property type="component" value="Unassembled WGS sequence"/>
</dbReference>
<dbReference type="OrthoDB" id="306726at2"/>
<protein>
    <submittedName>
        <fullName evidence="1">Cobalamin adenosyltransferase</fullName>
    </submittedName>
</protein>
<dbReference type="GeneID" id="42775785"/>
<evidence type="ECO:0000313" key="2">
    <source>
        <dbReference type="Proteomes" id="UP000092714"/>
    </source>
</evidence>
<dbReference type="RefSeq" id="WP_027097954.1">
    <property type="nucleotide sequence ID" value="NZ_CABHIH010000003.1"/>
</dbReference>
<sequence length="224" mass="25858">MMKFITEEYLRDVYKEAPFDTYKLAEGQRLTPGARQYLSDKGIKMEDDVVQEKKKVTQVNDSKEGEISQKRKREKLCNRLKSIEALFFDTSRELLTLDIILAQKIISLGRKVTNIRKVVEGNSTLETIEVKECSGISKENFFDNIEDCFEITEFHIQLEKGKEILKLHLLRCALREVSLEISESYEHDESQTGNEIIKNVNSIINSISQMICITVGGERCQRKV</sequence>
<evidence type="ECO:0000313" key="1">
    <source>
        <dbReference type="EMBL" id="OBY09962.1"/>
    </source>
</evidence>
<keyword evidence="2" id="KW-1185">Reference proteome</keyword>
<accession>A0A174SRZ3</accession>
<gene>
    <name evidence="1" type="ORF">CP373A1_12740</name>
</gene>